<feature type="region of interest" description="Disordered" evidence="1">
    <location>
        <begin position="1"/>
        <end position="117"/>
    </location>
</feature>
<dbReference type="PROSITE" id="PS00675">
    <property type="entry name" value="SIGMA54_INTERACT_1"/>
    <property type="match status" value="1"/>
</dbReference>
<feature type="compositionally biased region" description="Basic and acidic residues" evidence="1">
    <location>
        <begin position="10"/>
        <end position="36"/>
    </location>
</feature>
<dbReference type="GO" id="GO:0004842">
    <property type="term" value="F:ubiquitin-protein transferase activity"/>
    <property type="evidence" value="ECO:0007669"/>
    <property type="project" value="InterPro"/>
</dbReference>
<dbReference type="EnsemblMetazoa" id="Aqu2.1.13806_001">
    <property type="protein sequence ID" value="Aqu2.1.13806_001"/>
    <property type="gene ID" value="Aqu2.1.13806"/>
</dbReference>
<proteinExistence type="predicted"/>
<dbReference type="GO" id="GO:0016887">
    <property type="term" value="F:ATP hydrolysis activity"/>
    <property type="evidence" value="ECO:0007669"/>
    <property type="project" value="InterPro"/>
</dbReference>
<dbReference type="InterPro" id="IPR025662">
    <property type="entry name" value="Sigma_54_int_dom_ATP-bd_1"/>
</dbReference>
<organism evidence="3">
    <name type="scientific">Amphimedon queenslandica</name>
    <name type="common">Sponge</name>
    <dbReference type="NCBI Taxonomy" id="400682"/>
    <lineage>
        <taxon>Eukaryota</taxon>
        <taxon>Metazoa</taxon>
        <taxon>Porifera</taxon>
        <taxon>Demospongiae</taxon>
        <taxon>Heteroscleromorpha</taxon>
        <taxon>Haplosclerida</taxon>
        <taxon>Niphatidae</taxon>
        <taxon>Amphimedon</taxon>
    </lineage>
</organism>
<evidence type="ECO:0000256" key="1">
    <source>
        <dbReference type="SAM" id="MobiDB-lite"/>
    </source>
</evidence>
<dbReference type="SUPFAM" id="SSF52540">
    <property type="entry name" value="P-loop containing nucleoside triphosphate hydrolases"/>
    <property type="match status" value="1"/>
</dbReference>
<dbReference type="eggNOG" id="ENOG502QQ65">
    <property type="taxonomic scope" value="Eukaryota"/>
</dbReference>
<feature type="domain" description="AAA+ ATPase" evidence="2">
    <location>
        <begin position="1080"/>
        <end position="1262"/>
    </location>
</feature>
<accession>A0A1X7TH76</accession>
<dbReference type="InterPro" id="IPR031248">
    <property type="entry name" value="RNF213"/>
</dbReference>
<dbReference type="InterPro" id="IPR003593">
    <property type="entry name" value="AAA+_ATPase"/>
</dbReference>
<dbReference type="OrthoDB" id="2423195at2759"/>
<evidence type="ECO:0000259" key="2">
    <source>
        <dbReference type="SMART" id="SM00382"/>
    </source>
</evidence>
<reference evidence="3" key="1">
    <citation type="submission" date="2017-05" db="UniProtKB">
        <authorList>
            <consortium name="EnsemblMetazoa"/>
        </authorList>
    </citation>
    <scope>IDENTIFICATION</scope>
</reference>
<feature type="domain" description="AAA+ ATPase" evidence="2">
    <location>
        <begin position="629"/>
        <end position="881"/>
    </location>
</feature>
<feature type="compositionally biased region" description="Polar residues" evidence="1">
    <location>
        <begin position="102"/>
        <end position="117"/>
    </location>
</feature>
<dbReference type="InParanoid" id="A0A1X7TH76"/>
<sequence length="1506" mass="172262">TLQDTLFEFKPLDDGAKLVVDKNNESQHPLDEEVPHQTDNTSSPPLTPSPPLIIDKTSHHDSANEEVPQSVHRSEPPANNEDKSPEFSKNVVPPIPSKEPLHSQSSSNALVPSGTKSLTPGEEEYCHILSQFKDGLIVYSNNESHLYSIAEAPFQFHQSERLKSLAGTFDICIGDNTNTDHVRCHDLRKEDFQYQVYESNKHLVAVLLINSKDTLTLDPKLSLDSIVINVPVYVISPAHGDKIIDDIKNLSTSSSACQCKFIFSDYEEDDESEIKKGHVYSQFPDSKVAVSNELVRHLRTLLFSKEKHELLTIGSFQVLISAFTSSELTKSSTDVIDAVNELNNNIHAVYNKEFLFLIVLISQLKWHKANKSKKVIDKLNENFQQLLIKLNVEDIADMVKKFHQRGDFNVSVCEGSGSRSVFHLLHINIIAVVADYKKKLFNEKNEDKFCLLLTFTIKWIHSAIKFKNCSYSPSCAFNSQKIWVDYIVLACVDNFSQRTLAALTNSFTVEEAMFNLPHEDTFVGSGGLEKLLKKSTVLNLFISLSFRGAFAHKFLVDYLLKPIAESFSQKGMAEKFVLDLFNLIQIPVKFSTEADFDDPKECLSLLYKYMPDYIAERKISQKLFIKRECGMPVIIEGETGVGKTALLRMLSKLWNYRYETELKSYEQRLKKTLTYDKRRSRLNMSLQQQLSQVKNFFENEEVLTAGGSAEAVDLKRIVSELKKIGLELKKTPSLSVLVARHDTKEEFWRIANSSDDDIDTKDLFKLLDGFATAEVSTFHKLDVHAGLKTHDITSFFEQVNEQAKQICICFEDKSQIPQVTAYLDEINTSSCMGLFKEIIIDRTIDGEAMLDNVFIIAACNPLRGDSTIHLQNAKNVWVKPSYYVRELHPTIDYLKWDYGALNNVQEEKYIAAKMNDCTKDQPEAFTPGDLTYFIVESQNKMRLYADRMLKNKGIHKMEAEKCSRSCVSQRDIQRVFDFYKWLFDTYKAFQRYTTTKEQQIRALLVSLGLVYYLRLQELDRESYAIFLDTQCKDLLVGCNFTTAFNDELEWYIERMNLPPGIAKTRALKENIFANIACCQTHTPLIIIGEPGTSKTLSFNLVSSTFKGKSSKNEELKNANAFHALQPFFYQCSKHTNSVEVENIFKQAIQRQRVFASSNVPTYCVVFMDEAGLPEERHESLKMEVSYCQMKHRNVLEMVNESLHDLPRIIESEKLEENELDIDPDLANYTENNVRYKLIIDSSEDDSAVRYLFSCNILDRQKTQMVACSEFFEESGMHVNTIAEIIHSAENGDTIIMFQTDRIHESFYELFNQRFRIIHDPQKGIKLFTNISIGAHTKPCRVQAQFQCIVVVKKSELKNTPQAFLSRFEKFFFSYNTLCSSISETKPPNLKIIINAVFKKIATFVDQLNASKSFYGYCAPGLQDRKSSDGNSTTEKYENAITTHETLYSLLLSMLPSVQHIYEIGCYIPTDHFDDDITEENIDKKCLLILTTAIEAMKQYCDWIIPK</sequence>
<dbReference type="SMART" id="SM00382">
    <property type="entry name" value="AAA"/>
    <property type="match status" value="2"/>
</dbReference>
<dbReference type="InterPro" id="IPR027417">
    <property type="entry name" value="P-loop_NTPase"/>
</dbReference>
<evidence type="ECO:0000313" key="3">
    <source>
        <dbReference type="EnsemblMetazoa" id="Aqu2.1.13806_001"/>
    </source>
</evidence>
<dbReference type="PANTHER" id="PTHR22605">
    <property type="entry name" value="RZ-TYPE DOMAIN-CONTAINING PROTEIN"/>
    <property type="match status" value="1"/>
</dbReference>
<dbReference type="PANTHER" id="PTHR22605:SF1">
    <property type="entry name" value="RZ-TYPE DOMAIN-CONTAINING PROTEIN"/>
    <property type="match status" value="1"/>
</dbReference>
<protein>
    <recommendedName>
        <fullName evidence="2">AAA+ ATPase domain-containing protein</fullName>
    </recommendedName>
</protein>
<feature type="compositionally biased region" description="Basic and acidic residues" evidence="1">
    <location>
        <begin position="72"/>
        <end position="86"/>
    </location>
</feature>
<name>A0A1X7TH76_AMPQE</name>
<dbReference type="Gene3D" id="3.40.50.300">
    <property type="entry name" value="P-loop containing nucleotide triphosphate hydrolases"/>
    <property type="match status" value="2"/>
</dbReference>